<evidence type="ECO:0000256" key="4">
    <source>
        <dbReference type="PROSITE-ProRule" id="PRU00176"/>
    </source>
</evidence>
<dbReference type="Pfam" id="PF00076">
    <property type="entry name" value="RRM_1"/>
    <property type="match status" value="3"/>
</dbReference>
<name>A0A2S5B8W8_9BASI</name>
<dbReference type="Pfam" id="PF15519">
    <property type="entry name" value="RBM39linker"/>
    <property type="match status" value="1"/>
</dbReference>
<dbReference type="AlphaFoldDB" id="A0A2S5B8W8"/>
<dbReference type="PANTHER" id="PTHR48036">
    <property type="entry name" value="SPLICING FACTOR (PAD-1), PUTATIVE (AFU_ORTHOLOGUE AFUA_1G15810)-RELATED"/>
    <property type="match status" value="1"/>
</dbReference>
<dbReference type="Gene3D" id="3.30.70.330">
    <property type="match status" value="3"/>
</dbReference>
<reference evidence="7 8" key="1">
    <citation type="journal article" date="2018" name="Front. Microbiol.">
        <title>Prospects for Fungal Bioremediation of Acidic Radioactive Waste Sites: Characterization and Genome Sequence of Rhodotorula taiwanensis MD1149.</title>
        <authorList>
            <person name="Tkavc R."/>
            <person name="Matrosova V.Y."/>
            <person name="Grichenko O.E."/>
            <person name="Gostincar C."/>
            <person name="Volpe R.P."/>
            <person name="Klimenkova P."/>
            <person name="Gaidamakova E.K."/>
            <person name="Zhou C.E."/>
            <person name="Stewart B.J."/>
            <person name="Lyman M.G."/>
            <person name="Malfatti S.A."/>
            <person name="Rubinfeld B."/>
            <person name="Courtot M."/>
            <person name="Singh J."/>
            <person name="Dalgard C.L."/>
            <person name="Hamilton T."/>
            <person name="Frey K.G."/>
            <person name="Gunde-Cimerman N."/>
            <person name="Dugan L."/>
            <person name="Daly M.J."/>
        </authorList>
    </citation>
    <scope>NUCLEOTIDE SEQUENCE [LARGE SCALE GENOMIC DNA]</scope>
    <source>
        <strain evidence="7 8">MD1149</strain>
    </source>
</reference>
<dbReference type="STRING" id="741276.A0A2S5B8W8"/>
<dbReference type="SUPFAM" id="SSF54928">
    <property type="entry name" value="RNA-binding domain, RBD"/>
    <property type="match status" value="2"/>
</dbReference>
<dbReference type="SMART" id="SM00361">
    <property type="entry name" value="RRM_1"/>
    <property type="match status" value="2"/>
</dbReference>
<protein>
    <recommendedName>
        <fullName evidence="6">RRM domain-containing protein</fullName>
    </recommendedName>
</protein>
<dbReference type="SMART" id="SM00360">
    <property type="entry name" value="RRM"/>
    <property type="match status" value="3"/>
</dbReference>
<feature type="compositionally biased region" description="Basic and acidic residues" evidence="5">
    <location>
        <begin position="109"/>
        <end position="155"/>
    </location>
</feature>
<dbReference type="InterPro" id="IPR006509">
    <property type="entry name" value="RBM39_SF"/>
</dbReference>
<sequence>MSDHGSRLGDARSERATSVHSHYSHDSRSKDPDAAEAERRRRDADLEFERERERERNRSRERRHPRHSSRDYEEDDRRRSSGRGDRSRRRDYPPDELDDPRDHKRRRSTSRDRGSRSSRHYDDYYERDRGGRDGRDGGSRRDRDYDRRPPRHDPSYEPPRSRRSPSYEPPRNVRSPSPQLSEEQREMRSVFVSQLASRVTDRELGIFFENYAGKVRDTRVIVDRITRRSKGVGYVEFVDLETVQKALTLSGTKLLGIPIQVQYTEAEKNRQARDGPSAGSGSGGVMTGGLYVGSLNFALTSDDLREVFQPFGELETVELHRDPATGKSKGYCFVKFKRHEDAMTAIEKMNNFQLAGREIKVGLVADRSATFNKHLSGQGEALEREEGHTGKLDANARADLMAKLARTDRPLELPPTPMYRPNIPQNQTRNVLLKNAFNPEEETERDWDLELADDVKTECEDKYGKVLDIYVKKESTEGEIYIRFDSSETAARALQGLNGRWFGGKQIHAVHIGDTLYDSNK</sequence>
<dbReference type="GO" id="GO:0005634">
    <property type="term" value="C:nucleus"/>
    <property type="evidence" value="ECO:0007669"/>
    <property type="project" value="InterPro"/>
</dbReference>
<feature type="domain" description="RRM" evidence="6">
    <location>
        <begin position="416"/>
        <end position="507"/>
    </location>
</feature>
<feature type="domain" description="RRM" evidence="6">
    <location>
        <begin position="288"/>
        <end position="366"/>
    </location>
</feature>
<dbReference type="InterPro" id="IPR012677">
    <property type="entry name" value="Nucleotide-bd_a/b_plait_sf"/>
</dbReference>
<evidence type="ECO:0000256" key="3">
    <source>
        <dbReference type="ARBA" id="ARBA00022884"/>
    </source>
</evidence>
<comment type="caution">
    <text evidence="7">The sequence shown here is derived from an EMBL/GenBank/DDBJ whole genome shotgun (WGS) entry which is preliminary data.</text>
</comment>
<evidence type="ECO:0000256" key="1">
    <source>
        <dbReference type="ARBA" id="ARBA00022553"/>
    </source>
</evidence>
<keyword evidence="2" id="KW-0677">Repeat</keyword>
<dbReference type="InterPro" id="IPR003954">
    <property type="entry name" value="RRM_euk-type"/>
</dbReference>
<dbReference type="PROSITE" id="PS50102">
    <property type="entry name" value="RRM"/>
    <property type="match status" value="3"/>
</dbReference>
<keyword evidence="8" id="KW-1185">Reference proteome</keyword>
<feature type="compositionally biased region" description="Basic and acidic residues" evidence="5">
    <location>
        <begin position="1"/>
        <end position="58"/>
    </location>
</feature>
<dbReference type="Proteomes" id="UP000237144">
    <property type="component" value="Unassembled WGS sequence"/>
</dbReference>
<dbReference type="CDD" id="cd12284">
    <property type="entry name" value="RRM2_RBM23_RBM39"/>
    <property type="match status" value="1"/>
</dbReference>
<dbReference type="EMBL" id="PJQD01000038">
    <property type="protein sequence ID" value="POY73218.1"/>
    <property type="molecule type" value="Genomic_DNA"/>
</dbReference>
<dbReference type="GO" id="GO:0003723">
    <property type="term" value="F:RNA binding"/>
    <property type="evidence" value="ECO:0007669"/>
    <property type="project" value="UniProtKB-UniRule"/>
</dbReference>
<evidence type="ECO:0000313" key="8">
    <source>
        <dbReference type="Proteomes" id="UP000237144"/>
    </source>
</evidence>
<evidence type="ECO:0000259" key="6">
    <source>
        <dbReference type="PROSITE" id="PS50102"/>
    </source>
</evidence>
<evidence type="ECO:0000256" key="2">
    <source>
        <dbReference type="ARBA" id="ARBA00022737"/>
    </source>
</evidence>
<feature type="domain" description="RRM" evidence="6">
    <location>
        <begin position="188"/>
        <end position="266"/>
    </location>
</feature>
<accession>A0A2S5B8W8</accession>
<dbReference type="InterPro" id="IPR029123">
    <property type="entry name" value="RBM39_linker"/>
</dbReference>
<evidence type="ECO:0000256" key="5">
    <source>
        <dbReference type="SAM" id="MobiDB-lite"/>
    </source>
</evidence>
<keyword evidence="1" id="KW-0597">Phosphoprotein</keyword>
<feature type="compositionally biased region" description="Basic and acidic residues" evidence="5">
    <location>
        <begin position="68"/>
        <end position="93"/>
    </location>
</feature>
<gene>
    <name evidence="7" type="ORF">BMF94_3551</name>
</gene>
<dbReference type="CDD" id="cd12285">
    <property type="entry name" value="RRM3_RBM39_like"/>
    <property type="match status" value="1"/>
</dbReference>
<evidence type="ECO:0000313" key="7">
    <source>
        <dbReference type="EMBL" id="POY73218.1"/>
    </source>
</evidence>
<dbReference type="InterPro" id="IPR035979">
    <property type="entry name" value="RBD_domain_sf"/>
</dbReference>
<keyword evidence="3 4" id="KW-0694">RNA-binding</keyword>
<dbReference type="NCBIfam" id="TIGR01622">
    <property type="entry name" value="SF-CC1"/>
    <property type="match status" value="1"/>
</dbReference>
<dbReference type="InterPro" id="IPR000504">
    <property type="entry name" value="RRM_dom"/>
</dbReference>
<feature type="region of interest" description="Disordered" evidence="5">
    <location>
        <begin position="1"/>
        <end position="185"/>
    </location>
</feature>
<organism evidence="7 8">
    <name type="scientific">Rhodotorula taiwanensis</name>
    <dbReference type="NCBI Taxonomy" id="741276"/>
    <lineage>
        <taxon>Eukaryota</taxon>
        <taxon>Fungi</taxon>
        <taxon>Dikarya</taxon>
        <taxon>Basidiomycota</taxon>
        <taxon>Pucciniomycotina</taxon>
        <taxon>Microbotryomycetes</taxon>
        <taxon>Sporidiobolales</taxon>
        <taxon>Sporidiobolaceae</taxon>
        <taxon>Rhodotorula</taxon>
    </lineage>
</organism>
<dbReference type="OrthoDB" id="5411533at2759"/>
<dbReference type="GO" id="GO:0006397">
    <property type="term" value="P:mRNA processing"/>
    <property type="evidence" value="ECO:0007669"/>
    <property type="project" value="InterPro"/>
</dbReference>
<proteinExistence type="predicted"/>